<dbReference type="EMBL" id="JTDF01002478">
    <property type="protein sequence ID" value="KAF8568756.1"/>
    <property type="molecule type" value="Genomic_DNA"/>
</dbReference>
<keyword evidence="3" id="KW-1185">Reference proteome</keyword>
<evidence type="ECO:0000313" key="3">
    <source>
        <dbReference type="Proteomes" id="UP000699462"/>
    </source>
</evidence>
<feature type="region of interest" description="Disordered" evidence="1">
    <location>
        <begin position="53"/>
        <end position="77"/>
    </location>
</feature>
<evidence type="ECO:0000256" key="1">
    <source>
        <dbReference type="SAM" id="MobiDB-lite"/>
    </source>
</evidence>
<comment type="caution">
    <text evidence="2">The sequence shown here is derived from an EMBL/GenBank/DDBJ whole genome shotgun (WGS) entry which is preliminary data.</text>
</comment>
<evidence type="ECO:0000313" key="2">
    <source>
        <dbReference type="EMBL" id="KAF8568756.1"/>
    </source>
</evidence>
<dbReference type="InterPro" id="IPR042538">
    <property type="entry name" value="Nucleoporin_Nup155_C_3"/>
</dbReference>
<protein>
    <submittedName>
        <fullName evidence="2">Uncharacterized protein</fullName>
    </submittedName>
</protein>
<organism evidence="2 3">
    <name type="scientific">Paragonimus westermani</name>
    <dbReference type="NCBI Taxonomy" id="34504"/>
    <lineage>
        <taxon>Eukaryota</taxon>
        <taxon>Metazoa</taxon>
        <taxon>Spiralia</taxon>
        <taxon>Lophotrochozoa</taxon>
        <taxon>Platyhelminthes</taxon>
        <taxon>Trematoda</taxon>
        <taxon>Digenea</taxon>
        <taxon>Plagiorchiida</taxon>
        <taxon>Troglotremata</taxon>
        <taxon>Troglotrematidae</taxon>
        <taxon>Paragonimus</taxon>
    </lineage>
</organism>
<gene>
    <name evidence="2" type="ORF">P879_08610</name>
</gene>
<proteinExistence type="predicted"/>
<reference evidence="2 3" key="1">
    <citation type="submission" date="2019-07" db="EMBL/GenBank/DDBJ databases">
        <title>Annotation for the trematode Paragonimus westermani.</title>
        <authorList>
            <person name="Choi Y.-J."/>
        </authorList>
    </citation>
    <scope>NUCLEOTIDE SEQUENCE [LARGE SCALE GENOMIC DNA]</scope>
    <source>
        <strain evidence="2">180907_Pwestermani</strain>
    </source>
</reference>
<accession>A0A8T0DN51</accession>
<sequence length="121" mass="13703">MFIVYADKFGLHESKLILLWAADSQDIALIKAIWRDLLHQLLSFGISSSVRQMGTRGSRHSPPMRGSAATSGRRHGADNDRQRLIELALTEYLSRLSHRFYVDGGLLSIKSQNFFPLRTCN</sequence>
<name>A0A8T0DN51_9TREM</name>
<dbReference type="Proteomes" id="UP000699462">
    <property type="component" value="Unassembled WGS sequence"/>
</dbReference>
<dbReference type="Gene3D" id="1.20.120.1880">
    <property type="entry name" value="Nucleoporin, helical C-terminal domain"/>
    <property type="match status" value="1"/>
</dbReference>
<dbReference type="OrthoDB" id="6248717at2759"/>
<dbReference type="AlphaFoldDB" id="A0A8T0DN51"/>